<dbReference type="EMBL" id="JARAKH010000009">
    <property type="protein sequence ID" value="KAK8400659.1"/>
    <property type="molecule type" value="Genomic_DNA"/>
</dbReference>
<dbReference type="AlphaFoldDB" id="A0AAW0ULV3"/>
<gene>
    <name evidence="2" type="ORF">O3P69_002458</name>
</gene>
<keyword evidence="3" id="KW-1185">Reference proteome</keyword>
<sequence length="138" mass="15157">MPRCDPPHSLPVPSSDRCLNETQRTETDRLPSPSQCLGRSLIDPFGVPDGENILKVMSVDREENVLAGRERRARRAGVAIARLRRRAARGEHLSHCSANFHARLTTIHIFPASSRDARGWESKGEEGAAPPAPPDPPP</sequence>
<organism evidence="2 3">
    <name type="scientific">Scylla paramamosain</name>
    <name type="common">Mud crab</name>
    <dbReference type="NCBI Taxonomy" id="85552"/>
    <lineage>
        <taxon>Eukaryota</taxon>
        <taxon>Metazoa</taxon>
        <taxon>Ecdysozoa</taxon>
        <taxon>Arthropoda</taxon>
        <taxon>Crustacea</taxon>
        <taxon>Multicrustacea</taxon>
        <taxon>Malacostraca</taxon>
        <taxon>Eumalacostraca</taxon>
        <taxon>Eucarida</taxon>
        <taxon>Decapoda</taxon>
        <taxon>Pleocyemata</taxon>
        <taxon>Brachyura</taxon>
        <taxon>Eubrachyura</taxon>
        <taxon>Portunoidea</taxon>
        <taxon>Portunidae</taxon>
        <taxon>Portuninae</taxon>
        <taxon>Scylla</taxon>
    </lineage>
</organism>
<accession>A0AAW0ULV3</accession>
<proteinExistence type="predicted"/>
<name>A0AAW0ULV3_SCYPA</name>
<evidence type="ECO:0000256" key="1">
    <source>
        <dbReference type="SAM" id="MobiDB-lite"/>
    </source>
</evidence>
<protein>
    <submittedName>
        <fullName evidence="2">Uncharacterized protein</fullName>
    </submittedName>
</protein>
<feature type="region of interest" description="Disordered" evidence="1">
    <location>
        <begin position="1"/>
        <end position="37"/>
    </location>
</feature>
<evidence type="ECO:0000313" key="3">
    <source>
        <dbReference type="Proteomes" id="UP001487740"/>
    </source>
</evidence>
<comment type="caution">
    <text evidence="2">The sequence shown here is derived from an EMBL/GenBank/DDBJ whole genome shotgun (WGS) entry which is preliminary data.</text>
</comment>
<feature type="compositionally biased region" description="Basic and acidic residues" evidence="1">
    <location>
        <begin position="115"/>
        <end position="126"/>
    </location>
</feature>
<dbReference type="Proteomes" id="UP001487740">
    <property type="component" value="Unassembled WGS sequence"/>
</dbReference>
<evidence type="ECO:0000313" key="2">
    <source>
        <dbReference type="EMBL" id="KAK8400659.1"/>
    </source>
</evidence>
<feature type="region of interest" description="Disordered" evidence="1">
    <location>
        <begin position="115"/>
        <end position="138"/>
    </location>
</feature>
<reference evidence="2 3" key="1">
    <citation type="submission" date="2023-03" db="EMBL/GenBank/DDBJ databases">
        <title>High-quality genome of Scylla paramamosain provides insights in environmental adaptation.</title>
        <authorList>
            <person name="Zhang L."/>
        </authorList>
    </citation>
    <scope>NUCLEOTIDE SEQUENCE [LARGE SCALE GENOMIC DNA]</scope>
    <source>
        <strain evidence="2">LZ_2023a</strain>
        <tissue evidence="2">Muscle</tissue>
    </source>
</reference>